<comment type="caution">
    <text evidence="3">The sequence shown here is derived from an EMBL/GenBank/DDBJ whole genome shotgun (WGS) entry which is preliminary data.</text>
</comment>
<name>A0A023DZM6_9PROT</name>
<gene>
    <name evidence="3" type="ORF">HE1_00820</name>
</gene>
<dbReference type="EMBL" id="BAUP01000102">
    <property type="protein sequence ID" value="GAJ46485.1"/>
    <property type="molecule type" value="Genomic_DNA"/>
</dbReference>
<dbReference type="GO" id="GO:0016757">
    <property type="term" value="F:glycosyltransferase activity"/>
    <property type="evidence" value="ECO:0007669"/>
    <property type="project" value="InterPro"/>
</dbReference>
<evidence type="ECO:0000313" key="4">
    <source>
        <dbReference type="Proteomes" id="UP000024842"/>
    </source>
</evidence>
<feature type="domain" description="Glycosyl transferase family 1" evidence="1">
    <location>
        <begin position="212"/>
        <end position="366"/>
    </location>
</feature>
<accession>A0A023DZM6</accession>
<sequence>MERLNILFLTYCYPPQKFPRSVQISHLVQYLRKDFNITVVTSEPENEGDPSLLSFTPLDNVVYAPKSNFTKIIERSKGHRIKKEILPDFQYLWHFDLFRKARVLIDDSSPDVIITFGHPMSTHIAGLKLKRKFPHIKWLAHFSDPWVDNIFNDYNAWTKWINKYYQDSVLKSADRLIFTSQETIDLVTKYYSEEVRKKSICLPHIFNQALYFHQSDHTNEKIILRYIGNFYGNRQPDSFLKALKLLSHEQRAQLRVEFIGSEAKSIKDIINFFKLEDTVFTYPAVSYIKSLELMHSADILLIIDAPTEKSPFLPSKLIDYIGANKPIFGITPPGTSQKLIEEMGFLVADSRDVSDISNKLMQMIESFSKNKSKKVPLNIRDRYSISNVGEKMKDVLETI</sequence>
<proteinExistence type="predicted"/>
<protein>
    <submittedName>
        <fullName evidence="3">Glycosyl transferases group 1</fullName>
    </submittedName>
</protein>
<dbReference type="Pfam" id="PF00534">
    <property type="entry name" value="Glycos_transf_1"/>
    <property type="match status" value="1"/>
</dbReference>
<feature type="domain" description="Glycosyltransferase subfamily 4-like N-terminal" evidence="2">
    <location>
        <begin position="24"/>
        <end position="191"/>
    </location>
</feature>
<dbReference type="PANTHER" id="PTHR12526">
    <property type="entry name" value="GLYCOSYLTRANSFERASE"/>
    <property type="match status" value="1"/>
</dbReference>
<dbReference type="RefSeq" id="WP_084491024.1">
    <property type="nucleotide sequence ID" value="NZ_BAUP01000102.1"/>
</dbReference>
<dbReference type="OrthoDB" id="9787293at2"/>
<dbReference type="STRING" id="1427503.HE1_00820"/>
<dbReference type="AlphaFoldDB" id="A0A023DZM6"/>
<dbReference type="InterPro" id="IPR028098">
    <property type="entry name" value="Glyco_trans_4-like_N"/>
</dbReference>
<keyword evidence="3" id="KW-0808">Transferase</keyword>
<dbReference type="Pfam" id="PF13439">
    <property type="entry name" value="Glyco_transf_4"/>
    <property type="match status" value="1"/>
</dbReference>
<dbReference type="Gene3D" id="3.40.50.2000">
    <property type="entry name" value="Glycogen Phosphorylase B"/>
    <property type="match status" value="2"/>
</dbReference>
<dbReference type="InterPro" id="IPR001296">
    <property type="entry name" value="Glyco_trans_1"/>
</dbReference>
<evidence type="ECO:0000313" key="3">
    <source>
        <dbReference type="EMBL" id="GAJ46485.1"/>
    </source>
</evidence>
<dbReference type="PANTHER" id="PTHR12526:SF630">
    <property type="entry name" value="GLYCOSYLTRANSFERASE"/>
    <property type="match status" value="1"/>
</dbReference>
<organism evidence="3 4">
    <name type="scientific">Holospora elegans E1</name>
    <dbReference type="NCBI Taxonomy" id="1427503"/>
    <lineage>
        <taxon>Bacteria</taxon>
        <taxon>Pseudomonadati</taxon>
        <taxon>Pseudomonadota</taxon>
        <taxon>Alphaproteobacteria</taxon>
        <taxon>Holosporales</taxon>
        <taxon>Holosporaceae</taxon>
        <taxon>Holospora</taxon>
    </lineage>
</organism>
<keyword evidence="4" id="KW-1185">Reference proteome</keyword>
<dbReference type="Proteomes" id="UP000024842">
    <property type="component" value="Unassembled WGS sequence"/>
</dbReference>
<evidence type="ECO:0000259" key="2">
    <source>
        <dbReference type="Pfam" id="PF13439"/>
    </source>
</evidence>
<reference evidence="3 4" key="1">
    <citation type="journal article" date="2014" name="FEMS Microbiol. Lett.">
        <title>Draft genome sequences of three Holospora species (Holospora obtusa, Holospora undulata, and Holospora elegans), endonuclear symbiotic bacteria of the ciliate Paramecium caudatum.</title>
        <authorList>
            <person name="Dohra H."/>
            <person name="Tanaka K."/>
            <person name="Suzuki T."/>
            <person name="Fujishima M."/>
            <person name="Suzuki H."/>
        </authorList>
    </citation>
    <scope>NUCLEOTIDE SEQUENCE [LARGE SCALE GENOMIC DNA]</scope>
    <source>
        <strain evidence="3 4">E1</strain>
    </source>
</reference>
<evidence type="ECO:0000259" key="1">
    <source>
        <dbReference type="Pfam" id="PF00534"/>
    </source>
</evidence>
<dbReference type="SUPFAM" id="SSF53756">
    <property type="entry name" value="UDP-Glycosyltransferase/glycogen phosphorylase"/>
    <property type="match status" value="1"/>
</dbReference>